<evidence type="ECO:0000256" key="1">
    <source>
        <dbReference type="ARBA" id="ARBA00004141"/>
    </source>
</evidence>
<evidence type="ECO:0000256" key="6">
    <source>
        <dbReference type="RuleBase" id="RU003945"/>
    </source>
</evidence>
<evidence type="ECO:0000256" key="5">
    <source>
        <dbReference type="ARBA" id="ARBA00023136"/>
    </source>
</evidence>
<keyword evidence="10" id="KW-1185">Reference proteome</keyword>
<keyword evidence="5 7" id="KW-0472">Membrane</keyword>
<name>A0A9N8VD39_9GLOM</name>
<feature type="transmembrane region" description="Helical" evidence="7">
    <location>
        <begin position="241"/>
        <end position="260"/>
    </location>
</feature>
<gene>
    <name evidence="9" type="ORF">ALEPTO_LOCUS499</name>
</gene>
<feature type="transmembrane region" description="Helical" evidence="7">
    <location>
        <begin position="285"/>
        <end position="303"/>
    </location>
</feature>
<dbReference type="AlphaFoldDB" id="A0A9N8VD39"/>
<dbReference type="Proteomes" id="UP000789508">
    <property type="component" value="Unassembled WGS sequence"/>
</dbReference>
<keyword evidence="3 6" id="KW-0812">Transmembrane</keyword>
<feature type="domain" description="Membrane insertase YidC/Oxa/ALB C-terminal" evidence="8">
    <location>
        <begin position="158"/>
        <end position="355"/>
    </location>
</feature>
<evidence type="ECO:0000313" key="9">
    <source>
        <dbReference type="EMBL" id="CAG8443494.1"/>
    </source>
</evidence>
<dbReference type="GO" id="GO:0032979">
    <property type="term" value="P:protein insertion into mitochondrial inner membrane from matrix"/>
    <property type="evidence" value="ECO:0007669"/>
    <property type="project" value="TreeGrafter"/>
</dbReference>
<proteinExistence type="inferred from homology"/>
<dbReference type="Pfam" id="PF02096">
    <property type="entry name" value="60KD_IMP"/>
    <property type="match status" value="1"/>
</dbReference>
<dbReference type="GO" id="GO:0005743">
    <property type="term" value="C:mitochondrial inner membrane"/>
    <property type="evidence" value="ECO:0007669"/>
    <property type="project" value="TreeGrafter"/>
</dbReference>
<feature type="transmembrane region" description="Helical" evidence="7">
    <location>
        <begin position="324"/>
        <end position="344"/>
    </location>
</feature>
<dbReference type="GO" id="GO:0032977">
    <property type="term" value="F:membrane insertase activity"/>
    <property type="evidence" value="ECO:0007669"/>
    <property type="project" value="InterPro"/>
</dbReference>
<keyword evidence="4 7" id="KW-1133">Transmembrane helix</keyword>
<evidence type="ECO:0000313" key="10">
    <source>
        <dbReference type="Proteomes" id="UP000789508"/>
    </source>
</evidence>
<dbReference type="InterPro" id="IPR028055">
    <property type="entry name" value="YidC/Oxa/ALB_C"/>
</dbReference>
<dbReference type="GO" id="GO:0033617">
    <property type="term" value="P:mitochondrial respiratory chain complex IV assembly"/>
    <property type="evidence" value="ECO:0007669"/>
    <property type="project" value="TreeGrafter"/>
</dbReference>
<evidence type="ECO:0000256" key="7">
    <source>
        <dbReference type="SAM" id="Phobius"/>
    </source>
</evidence>
<evidence type="ECO:0000256" key="4">
    <source>
        <dbReference type="ARBA" id="ARBA00022989"/>
    </source>
</evidence>
<dbReference type="EMBL" id="CAJVPS010000033">
    <property type="protein sequence ID" value="CAG8443494.1"/>
    <property type="molecule type" value="Genomic_DNA"/>
</dbReference>
<evidence type="ECO:0000256" key="3">
    <source>
        <dbReference type="ARBA" id="ARBA00022692"/>
    </source>
</evidence>
<dbReference type="OrthoDB" id="2148490at2759"/>
<dbReference type="PANTHER" id="PTHR12428:SF65">
    <property type="entry name" value="CYTOCHROME C OXIDASE ASSEMBLY PROTEIN COX18, MITOCHONDRIAL"/>
    <property type="match status" value="1"/>
</dbReference>
<organism evidence="9 10">
    <name type="scientific">Ambispora leptoticha</name>
    <dbReference type="NCBI Taxonomy" id="144679"/>
    <lineage>
        <taxon>Eukaryota</taxon>
        <taxon>Fungi</taxon>
        <taxon>Fungi incertae sedis</taxon>
        <taxon>Mucoromycota</taxon>
        <taxon>Glomeromycotina</taxon>
        <taxon>Glomeromycetes</taxon>
        <taxon>Archaeosporales</taxon>
        <taxon>Ambisporaceae</taxon>
        <taxon>Ambispora</taxon>
    </lineage>
</organism>
<evidence type="ECO:0000259" key="8">
    <source>
        <dbReference type="Pfam" id="PF02096"/>
    </source>
</evidence>
<comment type="caution">
    <text evidence="9">The sequence shown here is derived from an EMBL/GenBank/DDBJ whole genome shotgun (WGS) entry which is preliminary data.</text>
</comment>
<evidence type="ECO:0000256" key="2">
    <source>
        <dbReference type="ARBA" id="ARBA00009877"/>
    </source>
</evidence>
<sequence>MYFPTIPSLIVRRYAAKRACSFKVIDPYASSMHLWKTVFLKESCFLFPPIRGFISGSKPPSNIPLTVFSCSKLNSCILRSFSVISTQKSNSTQFFSHNSNDNLLESVNDINNTDSFYQYSEPQPFSVNAAAPAENTNFILSANQSIFEFVRDSTNLPWWATIIVVTVCLRTVFTLPIAIYQQQRIARIIAIQPVLKLQQELLKRKILYESRAQKLPYERYEELLQSEASKHPKIEISCKPLIIEWMPLFISMSLTIRGMVDADLTGLRDGGALWFRDLSKVDTTWVFPIAIGLANLFNIEMNAKSITKKPTTKQKVMKNIMRGLSLFMIPVASQTPMAICLYWFTSSLYSVIQNTSFRIPFIKKRLRLP</sequence>
<feature type="transmembrane region" description="Helical" evidence="7">
    <location>
        <begin position="158"/>
        <end position="180"/>
    </location>
</feature>
<dbReference type="InterPro" id="IPR001708">
    <property type="entry name" value="YidC/ALB3/OXA1/COX18"/>
</dbReference>
<dbReference type="CDD" id="cd20069">
    <property type="entry name" value="5TM_Oxa1-like"/>
    <property type="match status" value="1"/>
</dbReference>
<comment type="similarity">
    <text evidence="2 6">Belongs to the OXA1/ALB3/YidC family.</text>
</comment>
<dbReference type="PANTHER" id="PTHR12428">
    <property type="entry name" value="OXA1"/>
    <property type="match status" value="1"/>
</dbReference>
<protein>
    <submittedName>
        <fullName evidence="9">11460_t:CDS:1</fullName>
    </submittedName>
</protein>
<reference evidence="9" key="1">
    <citation type="submission" date="2021-06" db="EMBL/GenBank/DDBJ databases">
        <authorList>
            <person name="Kallberg Y."/>
            <person name="Tangrot J."/>
            <person name="Rosling A."/>
        </authorList>
    </citation>
    <scope>NUCLEOTIDE SEQUENCE</scope>
    <source>
        <strain evidence="9">FL130A</strain>
    </source>
</reference>
<accession>A0A9N8VD39</accession>
<comment type="subcellular location">
    <subcellularLocation>
        <location evidence="1 6">Membrane</location>
        <topology evidence="1 6">Multi-pass membrane protein</topology>
    </subcellularLocation>
</comment>